<dbReference type="InterPro" id="IPR052935">
    <property type="entry name" value="Mg2+_PAP"/>
</dbReference>
<dbReference type="PANTHER" id="PTHR28208">
    <property type="entry name" value="PHOSPHATIDATE PHOSPHATASE APP1"/>
    <property type="match status" value="1"/>
</dbReference>
<reference evidence="2 3" key="1">
    <citation type="submission" date="2017-05" db="EMBL/GenBank/DDBJ databases">
        <authorList>
            <person name="Varghese N."/>
            <person name="Submissions S."/>
        </authorList>
    </citation>
    <scope>NUCLEOTIDE SEQUENCE [LARGE SCALE GENOMIC DNA]</scope>
    <source>
        <strain evidence="2 3">DSM 25457</strain>
    </source>
</reference>
<evidence type="ECO:0000259" key="1">
    <source>
        <dbReference type="Pfam" id="PF09949"/>
    </source>
</evidence>
<evidence type="ECO:0000313" key="2">
    <source>
        <dbReference type="EMBL" id="SMP67014.1"/>
    </source>
</evidence>
<name>A0ABY1QEK8_9BACT</name>
<dbReference type="Proteomes" id="UP001158067">
    <property type="component" value="Unassembled WGS sequence"/>
</dbReference>
<dbReference type="InterPro" id="IPR019236">
    <property type="entry name" value="APP1_cat"/>
</dbReference>
<dbReference type="EMBL" id="FXUG01000010">
    <property type="protein sequence ID" value="SMP67014.1"/>
    <property type="molecule type" value="Genomic_DNA"/>
</dbReference>
<gene>
    <name evidence="2" type="ORF">SAMN06265222_11082</name>
</gene>
<evidence type="ECO:0000313" key="3">
    <source>
        <dbReference type="Proteomes" id="UP001158067"/>
    </source>
</evidence>
<keyword evidence="3" id="KW-1185">Reference proteome</keyword>
<sequence>MADSRKSSWRDELREIVTRSVATADDYADVGMRRLRKRLGRSGRPKIQPYTGYATADTVHLHGRILTNPPLDEDFSNDRWWHNLANTVQRFASDELPGVRVRASLGDAVGHAVSDNEGYFNVKMDRRDVGSELPFWTDAAIAIVDHPQTTKLESATACKVMAVPVTANFVLISDVDDTIMHTGATSLGTMAKLTFFSNARTRAPLPGIAGWYEAMHRSRLMRSSNQIDAKSGVENEPINPIFYVSSSPWNLYDLLEDFIEINAIPDGPILLRDLGFDHNKFLKGGHDHKLDKARRLSQAYPDLPFVLSGDSGQEDARLYAAAAAEFGSRIKAIFVRDIDPMGDSEHDAKVDQYRRECQSIGVPMFAVKDSIEAARYCVDLGLLDPSKLASVEAATLRDEQRSASPLKP</sequence>
<proteinExistence type="predicted"/>
<dbReference type="PANTHER" id="PTHR28208:SF3">
    <property type="entry name" value="PHOSPHATIDATE PHOSPHATASE APP1"/>
    <property type="match status" value="1"/>
</dbReference>
<accession>A0ABY1QEK8</accession>
<dbReference type="Pfam" id="PF09949">
    <property type="entry name" value="APP1_cat"/>
    <property type="match status" value="1"/>
</dbReference>
<organism evidence="2 3">
    <name type="scientific">Neorhodopirellula lusitana</name>
    <dbReference type="NCBI Taxonomy" id="445327"/>
    <lineage>
        <taxon>Bacteria</taxon>
        <taxon>Pseudomonadati</taxon>
        <taxon>Planctomycetota</taxon>
        <taxon>Planctomycetia</taxon>
        <taxon>Pirellulales</taxon>
        <taxon>Pirellulaceae</taxon>
        <taxon>Neorhodopirellula</taxon>
    </lineage>
</organism>
<protein>
    <submittedName>
        <fullName evidence="2">Phosphatidate phosphatase APP1</fullName>
    </submittedName>
</protein>
<comment type="caution">
    <text evidence="2">The sequence shown here is derived from an EMBL/GenBank/DDBJ whole genome shotgun (WGS) entry which is preliminary data.</text>
</comment>
<feature type="domain" description="Phosphatidate phosphatase APP1 catalytic" evidence="1">
    <location>
        <begin position="170"/>
        <end position="337"/>
    </location>
</feature>
<dbReference type="RefSeq" id="WP_283433853.1">
    <property type="nucleotide sequence ID" value="NZ_FXUG01000010.1"/>
</dbReference>